<proteinExistence type="predicted"/>
<keyword evidence="4" id="KW-1185">Reference proteome</keyword>
<dbReference type="RefSeq" id="WP_311422293.1">
    <property type="nucleotide sequence ID" value="NZ_JAVREH010000006.1"/>
</dbReference>
<evidence type="ECO:0000256" key="1">
    <source>
        <dbReference type="SAM" id="MobiDB-lite"/>
    </source>
</evidence>
<evidence type="ECO:0000256" key="2">
    <source>
        <dbReference type="SAM" id="Phobius"/>
    </source>
</evidence>
<gene>
    <name evidence="3" type="ORF">RM423_06995</name>
</gene>
<dbReference type="InterPro" id="IPR009293">
    <property type="entry name" value="UPF0478"/>
</dbReference>
<comment type="caution">
    <text evidence="3">The sequence shown here is derived from an EMBL/GenBank/DDBJ whole genome shotgun (WGS) entry which is preliminary data.</text>
</comment>
<reference evidence="4" key="1">
    <citation type="submission" date="2023-07" db="EMBL/GenBank/DDBJ databases">
        <title>30 novel species of actinomycetes from the DSMZ collection.</title>
        <authorList>
            <person name="Nouioui I."/>
        </authorList>
    </citation>
    <scope>NUCLEOTIDE SEQUENCE [LARGE SCALE GENOMIC DNA]</scope>
    <source>
        <strain evidence="4">DSM 44399</strain>
    </source>
</reference>
<keyword evidence="2" id="KW-0472">Membrane</keyword>
<name>A0ABU2J9E0_9ACTN</name>
<keyword evidence="2" id="KW-1133">Transmembrane helix</keyword>
<dbReference type="EMBL" id="JAVREH010000006">
    <property type="protein sequence ID" value="MDT0261139.1"/>
    <property type="molecule type" value="Genomic_DNA"/>
</dbReference>
<evidence type="ECO:0000313" key="3">
    <source>
        <dbReference type="EMBL" id="MDT0261139.1"/>
    </source>
</evidence>
<accession>A0ABU2J9E0</accession>
<protein>
    <submittedName>
        <fullName evidence="3">DUF948 domain-containing protein</fullName>
    </submittedName>
</protein>
<feature type="compositionally biased region" description="Basic residues" evidence="1">
    <location>
        <begin position="126"/>
        <end position="136"/>
    </location>
</feature>
<organism evidence="3 4">
    <name type="scientific">Jatrophihabitans lederbergiae</name>
    <dbReference type="NCBI Taxonomy" id="3075547"/>
    <lineage>
        <taxon>Bacteria</taxon>
        <taxon>Bacillati</taxon>
        <taxon>Actinomycetota</taxon>
        <taxon>Actinomycetes</taxon>
        <taxon>Jatrophihabitantales</taxon>
        <taxon>Jatrophihabitantaceae</taxon>
        <taxon>Jatrophihabitans</taxon>
    </lineage>
</organism>
<feature type="transmembrane region" description="Helical" evidence="2">
    <location>
        <begin position="6"/>
        <end position="27"/>
    </location>
</feature>
<sequence length="136" mass="14002">MHAGAIAALIAAGAFVLLVLLLAIPLLKLGKTLDEATLAIRKTHEGATPLLSGAQTTVANVNSQLDQVEGITRSVGSITDNAAALTSIVSATVGSPLIKVAAFSYGVRSTVRKRQDAHALTEARTSRRSARSGRSS</sequence>
<evidence type="ECO:0000313" key="4">
    <source>
        <dbReference type="Proteomes" id="UP001183176"/>
    </source>
</evidence>
<keyword evidence="2" id="KW-0812">Transmembrane</keyword>
<dbReference type="Proteomes" id="UP001183176">
    <property type="component" value="Unassembled WGS sequence"/>
</dbReference>
<feature type="region of interest" description="Disordered" evidence="1">
    <location>
        <begin position="116"/>
        <end position="136"/>
    </location>
</feature>
<feature type="compositionally biased region" description="Basic and acidic residues" evidence="1">
    <location>
        <begin position="116"/>
        <end position="125"/>
    </location>
</feature>
<dbReference type="Pfam" id="PF06103">
    <property type="entry name" value="DUF948"/>
    <property type="match status" value="1"/>
</dbReference>